<dbReference type="AlphaFoldDB" id="A0A3P8FR56"/>
<feature type="region of interest" description="Disordered" evidence="2">
    <location>
        <begin position="411"/>
        <end position="460"/>
    </location>
</feature>
<feature type="coiled-coil region" evidence="1">
    <location>
        <begin position="699"/>
        <end position="747"/>
    </location>
</feature>
<dbReference type="OrthoDB" id="43807at2759"/>
<evidence type="ECO:0000313" key="4">
    <source>
        <dbReference type="Proteomes" id="UP000272942"/>
    </source>
</evidence>
<feature type="compositionally biased region" description="Low complexity" evidence="2">
    <location>
        <begin position="432"/>
        <end position="441"/>
    </location>
</feature>
<dbReference type="EMBL" id="UZAN01043644">
    <property type="protein sequence ID" value="VDP78872.1"/>
    <property type="molecule type" value="Genomic_DNA"/>
</dbReference>
<feature type="region of interest" description="Disordered" evidence="2">
    <location>
        <begin position="376"/>
        <end position="395"/>
    </location>
</feature>
<feature type="region of interest" description="Disordered" evidence="2">
    <location>
        <begin position="260"/>
        <end position="296"/>
    </location>
</feature>
<organism evidence="3 4">
    <name type="scientific">Echinostoma caproni</name>
    <dbReference type="NCBI Taxonomy" id="27848"/>
    <lineage>
        <taxon>Eukaryota</taxon>
        <taxon>Metazoa</taxon>
        <taxon>Spiralia</taxon>
        <taxon>Lophotrochozoa</taxon>
        <taxon>Platyhelminthes</taxon>
        <taxon>Trematoda</taxon>
        <taxon>Digenea</taxon>
        <taxon>Plagiorchiida</taxon>
        <taxon>Echinostomata</taxon>
        <taxon>Echinostomatoidea</taxon>
        <taxon>Echinostomatidae</taxon>
        <taxon>Echinostoma</taxon>
    </lineage>
</organism>
<keyword evidence="1" id="KW-0175">Coiled coil</keyword>
<feature type="compositionally biased region" description="Low complexity" evidence="2">
    <location>
        <begin position="377"/>
        <end position="389"/>
    </location>
</feature>
<name>A0A3P8FR56_9TREM</name>
<proteinExistence type="predicted"/>
<reference evidence="3 4" key="1">
    <citation type="submission" date="2018-11" db="EMBL/GenBank/DDBJ databases">
        <authorList>
            <consortium name="Pathogen Informatics"/>
        </authorList>
    </citation>
    <scope>NUCLEOTIDE SEQUENCE [LARGE SCALE GENOMIC DNA]</scope>
    <source>
        <strain evidence="3 4">Egypt</strain>
    </source>
</reference>
<feature type="compositionally biased region" description="Polar residues" evidence="2">
    <location>
        <begin position="263"/>
        <end position="272"/>
    </location>
</feature>
<evidence type="ECO:0008006" key="5">
    <source>
        <dbReference type="Google" id="ProtNLM"/>
    </source>
</evidence>
<protein>
    <recommendedName>
        <fullName evidence="5">UHRF1-binding protein 1-like</fullName>
    </recommendedName>
</protein>
<feature type="compositionally biased region" description="Basic and acidic residues" evidence="2">
    <location>
        <begin position="442"/>
        <end position="458"/>
    </location>
</feature>
<evidence type="ECO:0000256" key="1">
    <source>
        <dbReference type="SAM" id="Coils"/>
    </source>
</evidence>
<evidence type="ECO:0000313" key="3">
    <source>
        <dbReference type="EMBL" id="VDP78872.1"/>
    </source>
</evidence>
<keyword evidence="4" id="KW-1185">Reference proteome</keyword>
<evidence type="ECO:0000256" key="2">
    <source>
        <dbReference type="SAM" id="MobiDB-lite"/>
    </source>
</evidence>
<dbReference type="Proteomes" id="UP000272942">
    <property type="component" value="Unassembled WGS sequence"/>
</dbReference>
<gene>
    <name evidence="3" type="ORF">ECPE_LOCUS6626</name>
</gene>
<accession>A0A3P8FR56</accession>
<sequence>MEKLLAKQAGVSVTDGLATDRGQQEAKTHASVDFNRFHALAASANMSNSTVRIPSANDQYWCVHCPHLWAQFLTAVEVFDTPLGRRATLRRTRLALYRQSLLEPVPFTVWASISAPARPLQPAMHLLIDLDCPINPLDTDRRGYFGHSERVEPISLFLGTIPLLNGGMCWVPVGENQRLPDALDQMLFLADLGNQLSRVKDQLGLDLNRIANLFRNPTGSEELTVSLLLYTVAFVVQNPIQLHLVPPDAQEDPVLHQSDEALRTSQQSSEISHPQGMEHSGHDSSRSRSSLMNEQDGPSALLDASVYSKYKKDTSFPLLAKNRQPDNLSIKSSSTSDITAVSGDFVDNVSVAGSQENWLNTYEVLFRLEDELKDSDSASVSGSSGCTSGHKPTHLMPTVVQEVGTELFETESLRSSQLSGASDPEAPGSGLGRSSRLSTRSFGDRNQREATCRPRSPDESSTPLVIVFQLDGVAGEADGTDIETRMWLKVGRIGLTCQQGNQNRIADAKLLSESLASLTSTGGYSWSVFASLTRQLIGQSSDDSENEVSYQTSVCLHADLLTSYSLQVPKIVPQTAGQLLNCFSARGGIDRLQSMLPTGTLLREMQARLTTMDFNLHLKRGFLAVEIESSNSNYSQSGELIRKVHLQQGFSLAFDRNAVLNIGLTDVENRNSIYSERPDPDKKVETNTVDHTFVRPNAQSGQNNMLRQYQQENAQLRENVRRLNATIDQLNAELASLRHMVNHAQQR</sequence>